<dbReference type="GO" id="GO:0004803">
    <property type="term" value="F:transposase activity"/>
    <property type="evidence" value="ECO:0007669"/>
    <property type="project" value="InterPro"/>
</dbReference>
<dbReference type="GO" id="GO:0003677">
    <property type="term" value="F:DNA binding"/>
    <property type="evidence" value="ECO:0007669"/>
    <property type="project" value="InterPro"/>
</dbReference>
<protein>
    <submittedName>
        <fullName evidence="1">Mobile element protein</fullName>
    </submittedName>
</protein>
<dbReference type="InterPro" id="IPR002514">
    <property type="entry name" value="Transposase_8"/>
</dbReference>
<reference evidence="2" key="1">
    <citation type="submission" date="2015-06" db="EMBL/GenBank/DDBJ databases">
        <title>Comparative genomics of Burkholderia leaf nodule symbionts.</title>
        <authorList>
            <person name="Carlier A."/>
            <person name="Eberl L."/>
            <person name="Pinto-Carbo M."/>
        </authorList>
    </citation>
    <scope>NUCLEOTIDE SEQUENCE [LARGE SCALE GENOMIC DNA]</scope>
    <source>
        <strain evidence="2">UZHbot4</strain>
    </source>
</reference>
<dbReference type="SUPFAM" id="SSF46689">
    <property type="entry name" value="Homeodomain-like"/>
    <property type="match status" value="1"/>
</dbReference>
<dbReference type="NCBIfam" id="NF047595">
    <property type="entry name" value="IS66_ISRel24_TnpA"/>
    <property type="match status" value="1"/>
</dbReference>
<gene>
    <name evidence="1" type="ORF">BVER_02763</name>
</gene>
<dbReference type="PATRIC" id="fig|242163.4.peg.3631"/>
<evidence type="ECO:0000313" key="1">
    <source>
        <dbReference type="EMBL" id="KND57316.1"/>
    </source>
</evidence>
<dbReference type="GO" id="GO:0006313">
    <property type="term" value="P:DNA transposition"/>
    <property type="evidence" value="ECO:0007669"/>
    <property type="project" value="InterPro"/>
</dbReference>
<name>A0A0L0M4U5_9BURK</name>
<dbReference type="OrthoDB" id="9800877at2"/>
<keyword evidence="2" id="KW-1185">Reference proteome</keyword>
<dbReference type="EMBL" id="LFJJ01000258">
    <property type="protein sequence ID" value="KND57316.1"/>
    <property type="molecule type" value="Genomic_DNA"/>
</dbReference>
<dbReference type="AlphaFoldDB" id="A0A0L0M4U5"/>
<dbReference type="InterPro" id="IPR009057">
    <property type="entry name" value="Homeodomain-like_sf"/>
</dbReference>
<organism evidence="1 2">
    <name type="scientific">Candidatus Burkholderia verschuerenii</name>
    <dbReference type="NCBI Taxonomy" id="242163"/>
    <lineage>
        <taxon>Bacteria</taxon>
        <taxon>Pseudomonadati</taxon>
        <taxon>Pseudomonadota</taxon>
        <taxon>Betaproteobacteria</taxon>
        <taxon>Burkholderiales</taxon>
        <taxon>Burkholderiaceae</taxon>
        <taxon>Burkholderia</taxon>
    </lineage>
</organism>
<dbReference type="Proteomes" id="UP000036959">
    <property type="component" value="Unassembled WGS sequence"/>
</dbReference>
<comment type="caution">
    <text evidence="1">The sequence shown here is derived from an EMBL/GenBank/DDBJ whole genome shotgun (WGS) entry which is preliminary data.</text>
</comment>
<sequence length="162" mass="17710">MTPDEFDFLPLKVTHIDQGGRRCFDPEGKRRLIEACEQPGASVAGLALKAGVNANQLRKWILLERKRAVRSDCMELPGTGTAQFVPVVEVADPDPVRANSRPPASGAVTPMLRAREVTRASQRPPLPSRLVAQLPNGVCLELECMQQDTALLTAMIDALRSR</sequence>
<dbReference type="RefSeq" id="WP_050455845.1">
    <property type="nucleotide sequence ID" value="NZ_LFJJ01000258.1"/>
</dbReference>
<dbReference type="Pfam" id="PF01527">
    <property type="entry name" value="HTH_Tnp_1"/>
    <property type="match status" value="1"/>
</dbReference>
<proteinExistence type="predicted"/>
<accession>A0A0L0M4U5</accession>
<evidence type="ECO:0000313" key="2">
    <source>
        <dbReference type="Proteomes" id="UP000036959"/>
    </source>
</evidence>